<evidence type="ECO:0000313" key="2">
    <source>
        <dbReference type="Proteomes" id="UP001549077"/>
    </source>
</evidence>
<comment type="caution">
    <text evidence="1">The sequence shown here is derived from an EMBL/GenBank/DDBJ whole genome shotgun (WGS) entry which is preliminary data.</text>
</comment>
<accession>A0ABV2MHB2</accession>
<organism evidence="1 2">
    <name type="scientific">Rhizobium binae</name>
    <dbReference type="NCBI Taxonomy" id="1138190"/>
    <lineage>
        <taxon>Bacteria</taxon>
        <taxon>Pseudomonadati</taxon>
        <taxon>Pseudomonadota</taxon>
        <taxon>Alphaproteobacteria</taxon>
        <taxon>Hyphomicrobiales</taxon>
        <taxon>Rhizobiaceae</taxon>
        <taxon>Rhizobium/Agrobacterium group</taxon>
        <taxon>Rhizobium</taxon>
    </lineage>
</organism>
<dbReference type="EMBL" id="JBEPMY010000004">
    <property type="protein sequence ID" value="MET3754922.1"/>
    <property type="molecule type" value="Genomic_DNA"/>
</dbReference>
<gene>
    <name evidence="1" type="ORF">ABID08_002279</name>
</gene>
<dbReference type="Proteomes" id="UP001549077">
    <property type="component" value="Unassembled WGS sequence"/>
</dbReference>
<name>A0ABV2MHB2_9HYPH</name>
<keyword evidence="2" id="KW-1185">Reference proteome</keyword>
<evidence type="ECO:0000313" key="1">
    <source>
        <dbReference type="EMBL" id="MET3754922.1"/>
    </source>
</evidence>
<evidence type="ECO:0008006" key="3">
    <source>
        <dbReference type="Google" id="ProtNLM"/>
    </source>
</evidence>
<sequence length="53" mass="6249">MALVLCGFLGFLPILGFWMLPLGLLVLSHDLPIARRLRRRLAVWWHRRRWPAG</sequence>
<protein>
    <recommendedName>
        <fullName evidence="3">Transmembrane protein</fullName>
    </recommendedName>
</protein>
<reference evidence="1 2" key="1">
    <citation type="submission" date="2024-06" db="EMBL/GenBank/DDBJ databases">
        <title>Genomic Encyclopedia of Type Strains, Phase IV (KMG-IV): sequencing the most valuable type-strain genomes for metagenomic binning, comparative biology and taxonomic classification.</title>
        <authorList>
            <person name="Goeker M."/>
        </authorList>
    </citation>
    <scope>NUCLEOTIDE SEQUENCE [LARGE SCALE GENOMIC DNA]</scope>
    <source>
        <strain evidence="1 2">DSM 29288</strain>
    </source>
</reference>
<proteinExistence type="predicted"/>